<evidence type="ECO:0000313" key="6">
    <source>
        <dbReference type="Proteomes" id="UP001158576"/>
    </source>
</evidence>
<comment type="subcellular location">
    <subcellularLocation>
        <location evidence="4">Membrane</location>
        <topology evidence="4">Multi-pass membrane protein</topology>
    </subcellularLocation>
</comment>
<sequence>MKERRIFFFVLFYYIIVNIDVLLLTMNPDEDGPRKSYKYLWSGVDEFHLLFKSFFIEDRATLALGCFIVFALSIISELAAEWLHKNQNDFVASYAHGRRSSSRSQTELKRIRQFSFISSNRRYLWLACANALSFLLSQLSMLVLMTFNINLIASNIAGAAALKIFHPPYIYYFHPDAKERKLHQYEYSPL</sequence>
<evidence type="ECO:0000256" key="2">
    <source>
        <dbReference type="ARBA" id="ARBA00022989"/>
    </source>
</evidence>
<keyword evidence="4" id="KW-0406">Ion transport</keyword>
<feature type="transmembrane region" description="Helical" evidence="4">
    <location>
        <begin position="60"/>
        <end position="80"/>
    </location>
</feature>
<organism evidence="5 6">
    <name type="scientific">Oikopleura dioica</name>
    <name type="common">Tunicate</name>
    <dbReference type="NCBI Taxonomy" id="34765"/>
    <lineage>
        <taxon>Eukaryota</taxon>
        <taxon>Metazoa</taxon>
        <taxon>Chordata</taxon>
        <taxon>Tunicata</taxon>
        <taxon>Appendicularia</taxon>
        <taxon>Copelata</taxon>
        <taxon>Oikopleuridae</taxon>
        <taxon>Oikopleura</taxon>
    </lineage>
</organism>
<keyword evidence="4" id="KW-0813">Transport</keyword>
<dbReference type="EMBL" id="OU015569">
    <property type="protein sequence ID" value="CAG5099451.1"/>
    <property type="molecule type" value="Genomic_DNA"/>
</dbReference>
<keyword evidence="4" id="KW-0187">Copper transport</keyword>
<evidence type="ECO:0000256" key="1">
    <source>
        <dbReference type="ARBA" id="ARBA00022692"/>
    </source>
</evidence>
<accession>A0ABN7SLI1</accession>
<keyword evidence="6" id="KW-1185">Reference proteome</keyword>
<keyword evidence="3 4" id="KW-0472">Membrane</keyword>
<evidence type="ECO:0000256" key="4">
    <source>
        <dbReference type="RuleBase" id="RU367022"/>
    </source>
</evidence>
<feature type="transmembrane region" description="Helical" evidence="4">
    <location>
        <begin position="123"/>
        <end position="145"/>
    </location>
</feature>
<evidence type="ECO:0000256" key="3">
    <source>
        <dbReference type="ARBA" id="ARBA00023136"/>
    </source>
</evidence>
<comment type="caution">
    <text evidence="4">Lacks conserved residue(s) required for the propagation of feature annotation.</text>
</comment>
<keyword evidence="4" id="KW-0186">Copper</keyword>
<reference evidence="5 6" key="1">
    <citation type="submission" date="2021-04" db="EMBL/GenBank/DDBJ databases">
        <authorList>
            <person name="Bliznina A."/>
        </authorList>
    </citation>
    <scope>NUCLEOTIDE SEQUENCE [LARGE SCALE GENOMIC DNA]</scope>
</reference>
<dbReference type="InterPro" id="IPR007274">
    <property type="entry name" value="Cop_transporter"/>
</dbReference>
<dbReference type="Proteomes" id="UP001158576">
    <property type="component" value="Chromosome XSR"/>
</dbReference>
<evidence type="ECO:0000313" key="5">
    <source>
        <dbReference type="EMBL" id="CAG5099451.1"/>
    </source>
</evidence>
<proteinExistence type="inferred from homology"/>
<protein>
    <recommendedName>
        <fullName evidence="4">Copper transport protein</fullName>
    </recommendedName>
</protein>
<dbReference type="PANTHER" id="PTHR12483:SF115">
    <property type="entry name" value="COPPER TRANSPORT PROTEIN"/>
    <property type="match status" value="1"/>
</dbReference>
<keyword evidence="1 4" id="KW-0812">Transmembrane</keyword>
<keyword evidence="2 4" id="KW-1133">Transmembrane helix</keyword>
<dbReference type="PANTHER" id="PTHR12483">
    <property type="entry name" value="SOLUTE CARRIER FAMILY 31 COPPER TRANSPORTERS"/>
    <property type="match status" value="1"/>
</dbReference>
<dbReference type="Pfam" id="PF04145">
    <property type="entry name" value="Ctr"/>
    <property type="match status" value="1"/>
</dbReference>
<feature type="transmembrane region" description="Helical" evidence="4">
    <location>
        <begin position="7"/>
        <end position="26"/>
    </location>
</feature>
<feature type="transmembrane region" description="Helical" evidence="4">
    <location>
        <begin position="151"/>
        <end position="172"/>
    </location>
</feature>
<gene>
    <name evidence="5" type="ORF">OKIOD_LOCUS8089</name>
</gene>
<comment type="similarity">
    <text evidence="4">Belongs to the copper transporter (Ctr) (TC 1.A.56) family. SLC31A subfamily.</text>
</comment>
<name>A0ABN7SLI1_OIKDI</name>